<dbReference type="EMBL" id="CP059472">
    <property type="protein sequence ID" value="QMS97322.1"/>
    <property type="molecule type" value="Genomic_DNA"/>
</dbReference>
<evidence type="ECO:0000313" key="3">
    <source>
        <dbReference type="Proteomes" id="UP000515349"/>
    </source>
</evidence>
<reference evidence="4" key="2">
    <citation type="submission" date="2020-07" db="EMBL/GenBank/DDBJ databases">
        <title>Flavobacterium sp. xlx-214.</title>
        <authorList>
            <person name="Yang C."/>
        </authorList>
    </citation>
    <scope>NUCLEOTIDE SEQUENCE [LARGE SCALE GENOMIC DNA]</scope>
    <source>
        <strain evidence="4">CX-624</strain>
    </source>
</reference>
<reference evidence="2 3" key="1">
    <citation type="submission" date="2020-07" db="EMBL/GenBank/DDBJ databases">
        <title>Chryseobacterium sp.cx-624.</title>
        <authorList>
            <person name="Yang C."/>
        </authorList>
    </citation>
    <scope>NUCLEOTIDE SEQUENCE [LARGE SCALE GENOMIC DNA]</scope>
    <source>
        <strain evidence="3">cx-624</strain>
        <strain evidence="2">Cx-624</strain>
    </source>
</reference>
<evidence type="ECO:0000313" key="2">
    <source>
        <dbReference type="EMBL" id="QMS97322.1"/>
    </source>
</evidence>
<dbReference type="KEGG" id="cbau:H1R16_06115"/>
<dbReference type="AlphaFoldDB" id="A0A7D7LL41"/>
<dbReference type="RefSeq" id="WP_181887841.1">
    <property type="nucleotide sequence ID" value="NZ_CP059472.1"/>
</dbReference>
<reference evidence="1" key="3">
    <citation type="submission" date="2020-07" db="EMBL/GenBank/DDBJ databases">
        <authorList>
            <person name="Yang C."/>
        </authorList>
    </citation>
    <scope>NUCLEOTIDE SEQUENCE</scope>
    <source>
        <strain evidence="1">Cx-624</strain>
    </source>
</reference>
<keyword evidence="4" id="KW-1185">Reference proteome</keyword>
<evidence type="ECO:0000313" key="1">
    <source>
        <dbReference type="EMBL" id="MBA5247738.1"/>
    </source>
</evidence>
<gene>
    <name evidence="2" type="ORF">H1R16_06115</name>
    <name evidence="1" type="ORF">H2507_11220</name>
</gene>
<dbReference type="PROSITE" id="PS51257">
    <property type="entry name" value="PROKAR_LIPOPROTEIN"/>
    <property type="match status" value="1"/>
</dbReference>
<dbReference type="Proteomes" id="UP000515349">
    <property type="component" value="Chromosome"/>
</dbReference>
<protein>
    <recommendedName>
        <fullName evidence="5">Lipoprotein</fullName>
    </recommendedName>
</protein>
<evidence type="ECO:0000313" key="4">
    <source>
        <dbReference type="Proteomes" id="UP000539710"/>
    </source>
</evidence>
<accession>A0A7D7LL41</accession>
<dbReference type="Proteomes" id="UP000539710">
    <property type="component" value="Unassembled WGS sequence"/>
</dbReference>
<proteinExistence type="predicted"/>
<organism evidence="2 3">
    <name type="scientific">Marnyiella aurantia</name>
    <dbReference type="NCBI Taxonomy" id="2758037"/>
    <lineage>
        <taxon>Bacteria</taxon>
        <taxon>Pseudomonadati</taxon>
        <taxon>Bacteroidota</taxon>
        <taxon>Flavobacteriia</taxon>
        <taxon>Flavobacteriales</taxon>
        <taxon>Weeksellaceae</taxon>
        <taxon>Marnyiella</taxon>
    </lineage>
</organism>
<sequence>MKKLILLLSLSLISCNKNIEKYEQKKLADTLRVIDSINAARTVYNDSIRALNSQNRYRDLTGRHRFTHSEIPASGTVRFTKNGRDQYKVSGKASSGNDFVEINGDLKVVTMQYLNFEGVINQKINGTAFRRTSKTSFKDEKKGPYWRLQDKKGGEGFVEYIDIHF</sequence>
<dbReference type="EMBL" id="JACEUX010000004">
    <property type="protein sequence ID" value="MBA5247738.1"/>
    <property type="molecule type" value="Genomic_DNA"/>
</dbReference>
<evidence type="ECO:0008006" key="5">
    <source>
        <dbReference type="Google" id="ProtNLM"/>
    </source>
</evidence>
<name>A0A7D7LL41_9FLAO</name>